<dbReference type="RefSeq" id="WP_146812484.1">
    <property type="nucleotide sequence ID" value="NZ_BJXX01000260.1"/>
</dbReference>
<dbReference type="EMBL" id="BJXX01000260">
    <property type="protein sequence ID" value="GEN36861.1"/>
    <property type="molecule type" value="Genomic_DNA"/>
</dbReference>
<name>A0A511VEJ6_9BACL</name>
<dbReference type="Proteomes" id="UP000321157">
    <property type="component" value="Unassembled WGS sequence"/>
</dbReference>
<accession>A0A511VEJ6</accession>
<comment type="caution">
    <text evidence="1">The sequence shown here is derived from an EMBL/GenBank/DDBJ whole genome shotgun (WGS) entry which is preliminary data.</text>
</comment>
<dbReference type="AlphaFoldDB" id="A0A511VEJ6"/>
<keyword evidence="2" id="KW-1185">Reference proteome</keyword>
<gene>
    <name evidence="1" type="ORF">ADA01nite_43210</name>
</gene>
<dbReference type="OrthoDB" id="2929531at2"/>
<reference evidence="1 2" key="1">
    <citation type="submission" date="2019-07" db="EMBL/GenBank/DDBJ databases">
        <title>Whole genome shotgun sequence of Aneurinibacillus danicus NBRC 102444.</title>
        <authorList>
            <person name="Hosoyama A."/>
            <person name="Uohara A."/>
            <person name="Ohji S."/>
            <person name="Ichikawa N."/>
        </authorList>
    </citation>
    <scope>NUCLEOTIDE SEQUENCE [LARGE SCALE GENOMIC DNA]</scope>
    <source>
        <strain evidence="1 2">NBRC 102444</strain>
    </source>
</reference>
<evidence type="ECO:0000313" key="1">
    <source>
        <dbReference type="EMBL" id="GEN36861.1"/>
    </source>
</evidence>
<evidence type="ECO:0000313" key="2">
    <source>
        <dbReference type="Proteomes" id="UP000321157"/>
    </source>
</evidence>
<organism evidence="1 2">
    <name type="scientific">Aneurinibacillus danicus</name>
    <dbReference type="NCBI Taxonomy" id="267746"/>
    <lineage>
        <taxon>Bacteria</taxon>
        <taxon>Bacillati</taxon>
        <taxon>Bacillota</taxon>
        <taxon>Bacilli</taxon>
        <taxon>Bacillales</taxon>
        <taxon>Paenibacillaceae</taxon>
        <taxon>Aneurinibacillus group</taxon>
        <taxon>Aneurinibacillus</taxon>
    </lineage>
</organism>
<protein>
    <submittedName>
        <fullName evidence="1">Uncharacterized protein</fullName>
    </submittedName>
</protein>
<proteinExistence type="predicted"/>
<sequence length="112" mass="13758">MKDEKLVYEGRRFSNEKEMINTLLHEANKKILEIDMGKCQNNIQERNKAKFMLIHLQHHFGECIPHEVRQVYNSLWSQMYRLEYESGYRHPYVKELLEKLFKEQLDNSHKYR</sequence>